<dbReference type="PANTHER" id="PTHR42957:SF2">
    <property type="entry name" value="HELICASE HERA CENTRAL DOMAIN-CONTAINING PROTEIN"/>
    <property type="match status" value="1"/>
</dbReference>
<keyword evidence="3" id="KW-0547">Nucleotide-binding</keyword>
<dbReference type="EMBL" id="CADCWK010000156">
    <property type="protein sequence ID" value="CAA9559274.1"/>
    <property type="molecule type" value="Genomic_DNA"/>
</dbReference>
<dbReference type="GO" id="GO:0004386">
    <property type="term" value="F:helicase activity"/>
    <property type="evidence" value="ECO:0007669"/>
    <property type="project" value="UniProtKB-KW"/>
</dbReference>
<keyword evidence="3" id="KW-0067">ATP-binding</keyword>
<dbReference type="InterPro" id="IPR008571">
    <property type="entry name" value="HerA-like"/>
</dbReference>
<dbReference type="PANTHER" id="PTHR42957">
    <property type="entry name" value="HELICASE MJ1565-RELATED"/>
    <property type="match status" value="1"/>
</dbReference>
<dbReference type="Pfam" id="PF01935">
    <property type="entry name" value="DUF87"/>
    <property type="match status" value="1"/>
</dbReference>
<reference evidence="3" key="1">
    <citation type="submission" date="2020-02" db="EMBL/GenBank/DDBJ databases">
        <authorList>
            <person name="Meier V. D."/>
        </authorList>
    </citation>
    <scope>NUCLEOTIDE SEQUENCE</scope>
    <source>
        <strain evidence="3">AVDCRST_MAG33</strain>
    </source>
</reference>
<evidence type="ECO:0000259" key="2">
    <source>
        <dbReference type="Pfam" id="PF01935"/>
    </source>
</evidence>
<evidence type="ECO:0000313" key="3">
    <source>
        <dbReference type="EMBL" id="CAA9559274.1"/>
    </source>
</evidence>
<keyword evidence="3" id="KW-0378">Hydrolase</keyword>
<feature type="compositionally biased region" description="Basic and acidic residues" evidence="1">
    <location>
        <begin position="9"/>
        <end position="20"/>
    </location>
</feature>
<sequence>MVRSWFNSPKDRQNEPKDDSPPEASFWPPLKAEPPVAAPDTAPPPVMAPLKGPATPMATDPATETVTGDTTAIATASRMSALPDPAPKTDVVQDTRTAPAAPRPPAPANSPGAAPSDGISVPAPDQPAQRLTDDGVAAGLDPWLPDTGNGVVGHTMYDLPSSEDGSITVLLPRDHIAATPSQALVRIASGDDRTYLGIVVAGPFAEPDGLRADASLIVTTSVRSQPFQPQYHGRVQVELLGEEINRVIQAPRFRPLPGSAVSVLDDEETAHVLQVSGDIRLGRAVGHHDVPVGLPSRSKNILPRHLGIVGTTGGGKSTTVAGLLAEGQRAGLAIVLLDVEGEYTHVHEPTTDPTMVRLLAQDGRQPEGIPDTHLYRLVGRETTNEHHPNSHEFSLRFSDLSPYTVAEILELSEAQQERYFQAYELAKSLAADNRIRGLSRAVDTAELDDFEEGCPGVTLAVMRSLIGAFLSAADKGEPAINEPSIADASGVILGRVREAKPSHPVSWKALMGRLGRLHRLRVFDNSRGPAGPLDLDALLAPGRVNIFDLSDIDGTDLRNIVIADLLRGVQAAQERRYAAYESHGDPEGPPRTLVIIEEAHEFLARNRVASMPVLFSQVERIAKRGRKRWLGLAFVTQLPQHLAPQVSALINNWVIHKVADPAAISDLRQSVSGIDDSLWRTVRGLAPGQAVIATGQMTRPVLTAIHPAAAQLRMVD</sequence>
<gene>
    <name evidence="3" type="ORF">AVDCRST_MAG33-1541</name>
</gene>
<dbReference type="AlphaFoldDB" id="A0A6J4UXZ9"/>
<dbReference type="Gene3D" id="3.40.50.300">
    <property type="entry name" value="P-loop containing nucleotide triphosphate hydrolases"/>
    <property type="match status" value="2"/>
</dbReference>
<dbReference type="SUPFAM" id="SSF52540">
    <property type="entry name" value="P-loop containing nucleoside triphosphate hydrolases"/>
    <property type="match status" value="1"/>
</dbReference>
<keyword evidence="3" id="KW-0347">Helicase</keyword>
<feature type="domain" description="Helicase HerA central" evidence="2">
    <location>
        <begin position="279"/>
        <end position="567"/>
    </location>
</feature>
<dbReference type="InterPro" id="IPR002789">
    <property type="entry name" value="HerA_central"/>
</dbReference>
<dbReference type="InterPro" id="IPR027417">
    <property type="entry name" value="P-loop_NTPase"/>
</dbReference>
<name>A0A6J4UXZ9_9BACT</name>
<organism evidence="3">
    <name type="scientific">uncultured Thermomicrobiales bacterium</name>
    <dbReference type="NCBI Taxonomy" id="1645740"/>
    <lineage>
        <taxon>Bacteria</taxon>
        <taxon>Pseudomonadati</taxon>
        <taxon>Thermomicrobiota</taxon>
        <taxon>Thermomicrobia</taxon>
        <taxon>Thermomicrobiales</taxon>
        <taxon>environmental samples</taxon>
    </lineage>
</organism>
<proteinExistence type="predicted"/>
<evidence type="ECO:0000256" key="1">
    <source>
        <dbReference type="SAM" id="MobiDB-lite"/>
    </source>
</evidence>
<protein>
    <submittedName>
        <fullName evidence="3">Bipolar DNA helicase HerA</fullName>
    </submittedName>
</protein>
<accession>A0A6J4UXZ9</accession>
<feature type="compositionally biased region" description="Polar residues" evidence="1">
    <location>
        <begin position="62"/>
        <end position="78"/>
    </location>
</feature>
<feature type="region of interest" description="Disordered" evidence="1">
    <location>
        <begin position="1"/>
        <end position="139"/>
    </location>
</feature>